<dbReference type="Gene3D" id="3.30.710.10">
    <property type="entry name" value="Potassium Channel Kv1.1, Chain A"/>
    <property type="match status" value="1"/>
</dbReference>
<dbReference type="SMART" id="SM00225">
    <property type="entry name" value="BTB"/>
    <property type="match status" value="1"/>
</dbReference>
<dbReference type="KEGG" id="tng:GSTEN00034194G001"/>
<dbReference type="PANTHER" id="PTHR46105:SF28">
    <property type="entry name" value="ZINC FINGER PROTEIN 37-LIKE"/>
    <property type="match status" value="1"/>
</dbReference>
<dbReference type="PANTHER" id="PTHR46105">
    <property type="entry name" value="AGAP004733-PA"/>
    <property type="match status" value="1"/>
</dbReference>
<reference evidence="3" key="2">
    <citation type="submission" date="2004-02" db="EMBL/GenBank/DDBJ databases">
        <authorList>
            <consortium name="Genoscope"/>
            <consortium name="Whitehead Institute Centre for Genome Research"/>
        </authorList>
    </citation>
    <scope>NUCLEOTIDE SEQUENCE</scope>
</reference>
<dbReference type="GO" id="GO:0000978">
    <property type="term" value="F:RNA polymerase II cis-regulatory region sequence-specific DNA binding"/>
    <property type="evidence" value="ECO:0007669"/>
    <property type="project" value="TreeGrafter"/>
</dbReference>
<evidence type="ECO:0000256" key="1">
    <source>
        <dbReference type="SAM" id="MobiDB-lite"/>
    </source>
</evidence>
<dbReference type="GO" id="GO:0000981">
    <property type="term" value="F:DNA-binding transcription factor activity, RNA polymerase II-specific"/>
    <property type="evidence" value="ECO:0007669"/>
    <property type="project" value="TreeGrafter"/>
</dbReference>
<reference evidence="3" key="1">
    <citation type="journal article" date="2004" name="Nature">
        <title>Genome duplication in the teleost fish Tetraodon nigroviridis reveals the early vertebrate proto-karyotype.</title>
        <authorList>
            <person name="Jaillon O."/>
            <person name="Aury J.-M."/>
            <person name="Brunet F."/>
            <person name="Petit J.-L."/>
            <person name="Stange-Thomann N."/>
            <person name="Mauceli E."/>
            <person name="Bouneau L."/>
            <person name="Fischer C."/>
            <person name="Ozouf-Costaz C."/>
            <person name="Bernot A."/>
            <person name="Nicaud S."/>
            <person name="Jaffe D."/>
            <person name="Fisher S."/>
            <person name="Lutfalla G."/>
            <person name="Dossat C."/>
            <person name="Segurens B."/>
            <person name="Dasilva C."/>
            <person name="Salanoubat M."/>
            <person name="Levy M."/>
            <person name="Boudet N."/>
            <person name="Castellano S."/>
            <person name="Anthouard V."/>
            <person name="Jubin C."/>
            <person name="Castelli V."/>
            <person name="Katinka M."/>
            <person name="Vacherie B."/>
            <person name="Biemont C."/>
            <person name="Skalli Z."/>
            <person name="Cattolico L."/>
            <person name="Poulain J."/>
            <person name="De Berardinis V."/>
            <person name="Cruaud C."/>
            <person name="Duprat S."/>
            <person name="Brottier P."/>
            <person name="Coutanceau J.-P."/>
            <person name="Gouzy J."/>
            <person name="Parra G."/>
            <person name="Lardier G."/>
            <person name="Chapple C."/>
            <person name="McKernan K.J."/>
            <person name="McEwan P."/>
            <person name="Bosak S."/>
            <person name="Kellis M."/>
            <person name="Volff J.-N."/>
            <person name="Guigo R."/>
            <person name="Zody M.C."/>
            <person name="Mesirov J."/>
            <person name="Lindblad-Toh K."/>
            <person name="Birren B."/>
            <person name="Nusbaum C."/>
            <person name="Kahn D."/>
            <person name="Robinson-Rechavi M."/>
            <person name="Laudet V."/>
            <person name="Schachter V."/>
            <person name="Quetier F."/>
            <person name="Saurin W."/>
            <person name="Scarpelli C."/>
            <person name="Wincker P."/>
            <person name="Lander E.S."/>
            <person name="Weissenbach J."/>
            <person name="Roest Crollius H."/>
        </authorList>
    </citation>
    <scope>NUCLEOTIDE SEQUENCE [LARGE SCALE GENOMIC DNA]</scope>
</reference>
<dbReference type="AlphaFoldDB" id="Q4RHS7"/>
<feature type="compositionally biased region" description="Basic and acidic residues" evidence="1">
    <location>
        <begin position="126"/>
        <end position="140"/>
    </location>
</feature>
<dbReference type="SUPFAM" id="SSF54695">
    <property type="entry name" value="POZ domain"/>
    <property type="match status" value="1"/>
</dbReference>
<protein>
    <submittedName>
        <fullName evidence="3">(spotted green pufferfish) hypothetical protein</fullName>
    </submittedName>
</protein>
<accession>Q4RHS7</accession>
<name>Q4RHS7_TETNG</name>
<gene>
    <name evidence="3" type="ORF">GSTENG00034194001</name>
</gene>
<feature type="domain" description="BTB" evidence="2">
    <location>
        <begin position="26"/>
        <end position="92"/>
    </location>
</feature>
<feature type="region of interest" description="Disordered" evidence="1">
    <location>
        <begin position="126"/>
        <end position="146"/>
    </location>
</feature>
<sequence>MITINNTQYVHFLEQADALRHSGLLCDAIISVRNQVFRAHRLVLACVSRRLAKQLALGGSDGPVHCSLESVSPRTFKQVLDFAYTRELEVTRDDLQLLLRAAEVLEIRLLEEQCRTQLEGIHYKSSEVGEEGGKQTELKPRGGPVQGEKLGETVAEAHGSVVIEDISPSDPAKTPDSPQPLVKKARPPSSSAIPFDRVSVISSPSFSHPWTFPSSLRRLADYSGFIPFHSLQQADQAAMPYLFSGSTQHMLPLLGSHFQSSVAYSNLNYAQGLYAGSLGIGSRIKQGLLKRKKSQERIRQGSEPRSVRVIFHLLNSS</sequence>
<comment type="caution">
    <text evidence="3">The sequence shown here is derived from an EMBL/GenBank/DDBJ whole genome shotgun (WGS) entry which is preliminary data.</text>
</comment>
<feature type="region of interest" description="Disordered" evidence="1">
    <location>
        <begin position="163"/>
        <end position="190"/>
    </location>
</feature>
<evidence type="ECO:0000313" key="3">
    <source>
        <dbReference type="EMBL" id="CAG12055.1"/>
    </source>
</evidence>
<organism evidence="3">
    <name type="scientific">Tetraodon nigroviridis</name>
    <name type="common">Spotted green pufferfish</name>
    <name type="synonym">Chelonodon nigroviridis</name>
    <dbReference type="NCBI Taxonomy" id="99883"/>
    <lineage>
        <taxon>Eukaryota</taxon>
        <taxon>Metazoa</taxon>
        <taxon>Chordata</taxon>
        <taxon>Craniata</taxon>
        <taxon>Vertebrata</taxon>
        <taxon>Euteleostomi</taxon>
        <taxon>Actinopterygii</taxon>
        <taxon>Neopterygii</taxon>
        <taxon>Teleostei</taxon>
        <taxon>Neoteleostei</taxon>
        <taxon>Acanthomorphata</taxon>
        <taxon>Eupercaria</taxon>
        <taxon>Tetraodontiformes</taxon>
        <taxon>Tetradontoidea</taxon>
        <taxon>Tetraodontidae</taxon>
        <taxon>Tetraodon</taxon>
    </lineage>
</organism>
<dbReference type="OrthoDB" id="8942676at2759"/>
<dbReference type="InterPro" id="IPR011333">
    <property type="entry name" value="SKP1/BTB/POZ_sf"/>
</dbReference>
<dbReference type="EMBL" id="CAAE01015044">
    <property type="protein sequence ID" value="CAG12055.1"/>
    <property type="molecule type" value="Genomic_DNA"/>
</dbReference>
<dbReference type="InterPro" id="IPR000210">
    <property type="entry name" value="BTB/POZ_dom"/>
</dbReference>
<dbReference type="PROSITE" id="PS50097">
    <property type="entry name" value="BTB"/>
    <property type="match status" value="1"/>
</dbReference>
<dbReference type="InterPro" id="IPR050457">
    <property type="entry name" value="ZnFinger_BTB_dom_contain"/>
</dbReference>
<proteinExistence type="predicted"/>
<evidence type="ECO:0000259" key="2">
    <source>
        <dbReference type="PROSITE" id="PS50097"/>
    </source>
</evidence>
<dbReference type="Pfam" id="PF00651">
    <property type="entry name" value="BTB"/>
    <property type="match status" value="1"/>
</dbReference>